<dbReference type="STRING" id="426757.SAMN04488127_1818"/>
<sequence>MSFTVAFKVNDETGGRNDEITGTNDEIANPNDEIGETINWFERGIAMPTCIFCDIINRKAKGHIIYEDDLVCCFLDKYPINPGHVLIVPKRHAVEFADVDPDSLQAVILAAQKAAKAIESSLGTDGITIMQNNGIFKDVEHYHMHIVPRYKRDGFGWVEPEIDVSSIDFDSLEKKIRGAMEE</sequence>
<dbReference type="PROSITE" id="PS51084">
    <property type="entry name" value="HIT_2"/>
    <property type="match status" value="1"/>
</dbReference>
<dbReference type="GO" id="GO:0009117">
    <property type="term" value="P:nucleotide metabolic process"/>
    <property type="evidence" value="ECO:0007669"/>
    <property type="project" value="TreeGrafter"/>
</dbReference>
<gene>
    <name evidence="5" type="ORF">SAMN04488127_1818</name>
</gene>
<feature type="short sequence motif" description="Histidine triad motif" evidence="2 3">
    <location>
        <begin position="141"/>
        <end position="145"/>
    </location>
</feature>
<dbReference type="PANTHER" id="PTHR46648">
    <property type="entry name" value="HIT FAMILY PROTEIN 1"/>
    <property type="match status" value="1"/>
</dbReference>
<keyword evidence="5" id="KW-0378">Hydrolase</keyword>
<reference evidence="6" key="1">
    <citation type="submission" date="2016-10" db="EMBL/GenBank/DDBJ databases">
        <authorList>
            <person name="Varghese N."/>
            <person name="Submissions S."/>
        </authorList>
    </citation>
    <scope>NUCLEOTIDE SEQUENCE [LARGE SCALE GENOMIC DNA]</scope>
    <source>
        <strain evidence="6">CGMCC 1.6763</strain>
    </source>
</reference>
<evidence type="ECO:0000313" key="6">
    <source>
        <dbReference type="Proteomes" id="UP000199200"/>
    </source>
</evidence>
<dbReference type="InterPro" id="IPR011146">
    <property type="entry name" value="HIT-like"/>
</dbReference>
<dbReference type="SUPFAM" id="SSF54197">
    <property type="entry name" value="HIT-like"/>
    <property type="match status" value="1"/>
</dbReference>
<feature type="domain" description="HIT" evidence="4">
    <location>
        <begin position="51"/>
        <end position="157"/>
    </location>
</feature>
<dbReference type="PRINTS" id="PR00332">
    <property type="entry name" value="HISTRIAD"/>
</dbReference>
<evidence type="ECO:0000256" key="3">
    <source>
        <dbReference type="PROSITE-ProRule" id="PRU00464"/>
    </source>
</evidence>
<dbReference type="InterPro" id="IPR036265">
    <property type="entry name" value="HIT-like_sf"/>
</dbReference>
<name>A0A1H6Z063_9BACL</name>
<evidence type="ECO:0000256" key="2">
    <source>
        <dbReference type="PIRSR" id="PIRSR601310-3"/>
    </source>
</evidence>
<organism evidence="5 6">
    <name type="scientific">Bhargavaea ginsengi</name>
    <dbReference type="NCBI Taxonomy" id="426757"/>
    <lineage>
        <taxon>Bacteria</taxon>
        <taxon>Bacillati</taxon>
        <taxon>Bacillota</taxon>
        <taxon>Bacilli</taxon>
        <taxon>Bacillales</taxon>
        <taxon>Caryophanaceae</taxon>
        <taxon>Bhargavaea</taxon>
    </lineage>
</organism>
<dbReference type="EMBL" id="FNZF01000003">
    <property type="protein sequence ID" value="SEJ44767.1"/>
    <property type="molecule type" value="Genomic_DNA"/>
</dbReference>
<dbReference type="Pfam" id="PF01230">
    <property type="entry name" value="HIT"/>
    <property type="match status" value="1"/>
</dbReference>
<evidence type="ECO:0000256" key="1">
    <source>
        <dbReference type="PIRSR" id="PIRSR601310-1"/>
    </source>
</evidence>
<keyword evidence="6" id="KW-1185">Reference proteome</keyword>
<dbReference type="GO" id="GO:0016787">
    <property type="term" value="F:hydrolase activity"/>
    <property type="evidence" value="ECO:0007669"/>
    <property type="project" value="UniProtKB-KW"/>
</dbReference>
<protein>
    <submittedName>
        <fullName evidence="5">Diadenosine tetraphosphate (Ap4A) hydrolase</fullName>
    </submittedName>
</protein>
<dbReference type="AlphaFoldDB" id="A0A1H6Z063"/>
<dbReference type="Gene3D" id="3.30.428.10">
    <property type="entry name" value="HIT-like"/>
    <property type="match status" value="1"/>
</dbReference>
<accession>A0A1H6Z063</accession>
<evidence type="ECO:0000259" key="4">
    <source>
        <dbReference type="PROSITE" id="PS51084"/>
    </source>
</evidence>
<dbReference type="RefSeq" id="WP_245744369.1">
    <property type="nucleotide sequence ID" value="NZ_FNZF01000003.1"/>
</dbReference>
<dbReference type="InterPro" id="IPR001310">
    <property type="entry name" value="Histidine_triad_HIT"/>
</dbReference>
<dbReference type="PANTHER" id="PTHR46648:SF1">
    <property type="entry name" value="ADENOSINE 5'-MONOPHOSPHORAMIDASE HNT1"/>
    <property type="match status" value="1"/>
</dbReference>
<dbReference type="Proteomes" id="UP000199200">
    <property type="component" value="Unassembled WGS sequence"/>
</dbReference>
<feature type="active site" description="Tele-AMP-histidine intermediate" evidence="1">
    <location>
        <position position="143"/>
    </location>
</feature>
<evidence type="ECO:0000313" key="5">
    <source>
        <dbReference type="EMBL" id="SEJ44767.1"/>
    </source>
</evidence>
<proteinExistence type="predicted"/>